<dbReference type="OrthoDB" id="74193at2759"/>
<dbReference type="InterPro" id="IPR036871">
    <property type="entry name" value="PX_dom_sf"/>
</dbReference>
<gene>
    <name evidence="3" type="ORF">H310_09455</name>
</gene>
<dbReference type="InterPro" id="IPR001683">
    <property type="entry name" value="PX_dom"/>
</dbReference>
<feature type="domain" description="PX" evidence="2">
    <location>
        <begin position="18"/>
        <end position="167"/>
    </location>
</feature>
<proteinExistence type="predicted"/>
<feature type="compositionally biased region" description="Low complexity" evidence="1">
    <location>
        <begin position="281"/>
        <end position="333"/>
    </location>
</feature>
<feature type="compositionally biased region" description="Acidic residues" evidence="1">
    <location>
        <begin position="492"/>
        <end position="503"/>
    </location>
</feature>
<feature type="compositionally biased region" description="Acidic residues" evidence="1">
    <location>
        <begin position="573"/>
        <end position="587"/>
    </location>
</feature>
<feature type="compositionally biased region" description="Polar residues" evidence="1">
    <location>
        <begin position="334"/>
        <end position="355"/>
    </location>
</feature>
<feature type="region of interest" description="Disordered" evidence="1">
    <location>
        <begin position="190"/>
        <end position="232"/>
    </location>
</feature>
<feature type="region of interest" description="Disordered" evidence="1">
    <location>
        <begin position="281"/>
        <end position="355"/>
    </location>
</feature>
<evidence type="ECO:0000256" key="1">
    <source>
        <dbReference type="SAM" id="MobiDB-lite"/>
    </source>
</evidence>
<dbReference type="SUPFAM" id="SSF64268">
    <property type="entry name" value="PX domain"/>
    <property type="match status" value="1"/>
</dbReference>
<dbReference type="Gene3D" id="3.30.1520.10">
    <property type="entry name" value="Phox-like domain"/>
    <property type="match status" value="1"/>
</dbReference>
<dbReference type="STRING" id="157072.A0A024TV88"/>
<dbReference type="GeneID" id="20086505"/>
<evidence type="ECO:0000259" key="2">
    <source>
        <dbReference type="PROSITE" id="PS50195"/>
    </source>
</evidence>
<protein>
    <recommendedName>
        <fullName evidence="2">PX domain-containing protein</fullName>
    </recommendedName>
</protein>
<feature type="region of interest" description="Disordered" evidence="1">
    <location>
        <begin position="491"/>
        <end position="512"/>
    </location>
</feature>
<reference evidence="3" key="1">
    <citation type="submission" date="2013-12" db="EMBL/GenBank/DDBJ databases">
        <title>The Genome Sequence of Aphanomyces invadans NJM9701.</title>
        <authorList>
            <consortium name="The Broad Institute Genomics Platform"/>
            <person name="Russ C."/>
            <person name="Tyler B."/>
            <person name="van West P."/>
            <person name="Dieguez-Uribeondo J."/>
            <person name="Young S.K."/>
            <person name="Zeng Q."/>
            <person name="Gargeya S."/>
            <person name="Fitzgerald M."/>
            <person name="Abouelleil A."/>
            <person name="Alvarado L."/>
            <person name="Chapman S.B."/>
            <person name="Gainer-Dewar J."/>
            <person name="Goldberg J."/>
            <person name="Griggs A."/>
            <person name="Gujja S."/>
            <person name="Hansen M."/>
            <person name="Howarth C."/>
            <person name="Imamovic A."/>
            <person name="Ireland A."/>
            <person name="Larimer J."/>
            <person name="McCowan C."/>
            <person name="Murphy C."/>
            <person name="Pearson M."/>
            <person name="Poon T.W."/>
            <person name="Priest M."/>
            <person name="Roberts A."/>
            <person name="Saif S."/>
            <person name="Shea T."/>
            <person name="Sykes S."/>
            <person name="Wortman J."/>
            <person name="Nusbaum C."/>
            <person name="Birren B."/>
        </authorList>
    </citation>
    <scope>NUCLEOTIDE SEQUENCE [LARGE SCALE GENOMIC DNA]</scope>
    <source>
        <strain evidence="3">NJM9701</strain>
    </source>
</reference>
<dbReference type="AlphaFoldDB" id="A0A024TV88"/>
<dbReference type="GO" id="GO:0035091">
    <property type="term" value="F:phosphatidylinositol binding"/>
    <property type="evidence" value="ECO:0007669"/>
    <property type="project" value="InterPro"/>
</dbReference>
<feature type="region of interest" description="Disordered" evidence="1">
    <location>
        <begin position="1"/>
        <end position="21"/>
    </location>
</feature>
<dbReference type="RefSeq" id="XP_008873750.1">
    <property type="nucleotide sequence ID" value="XM_008875528.1"/>
</dbReference>
<sequence>MMDTHEPDNNQESQVRDERRRGLSVHISHVDRSPIQQTQYVIRVTDLHADSYERTVRRPYSEFRRFRFHILDILGRCSSDKLSRSVAKEIDALSFPPKRFFGSRSESVVRTRADALNKWITSVLAITTEYRKTQKNLAMGDATVSTQGSAILLDALKTFLTSRVEEIHLLHPIPLEKTQSVPMPLAVDMKGRAAPQRHVSSSNYDQHERSDNQEPTLQHATAAPQVAPPSWTANDINNIATSIIKSTSKSILKSNDRCGASSGNGIRKVKTRFSIAEPSETFSSYNQPFSSSSSTSNSSEEASHTYRSSSSSTAPSSAEGSFVSTRTKTTTSRASLANGSTRTKSMSTSYQPCHSMHQNRGSLVKDARFSMAQPKVVKRLPAGDEADIVAAAEAELQSMHLTPDVAAMVLRYMDRFLVKATQRQPGCYRITPDNWLAIDAERLYTELEDALFDPSLMHAMLFRGGEWRIPPALEGYIQHKWAVHHNKAMDEKADDSDDDESDTQVEVHAKSTRKTLARFSRHDIDEIEQLMSEGTASRSQVKQLRRQLDEGNWDRHAAATSSRRAIPVMGSASDDDDSLGEEDDIDFETYARRKSQKTRASTFHDRGGLV</sequence>
<dbReference type="VEuPathDB" id="FungiDB:H310_09455"/>
<dbReference type="eggNOG" id="ENOG502QWE9">
    <property type="taxonomic scope" value="Eukaryota"/>
</dbReference>
<dbReference type="EMBL" id="KI913972">
    <property type="protein sequence ID" value="ETV97541.1"/>
    <property type="molecule type" value="Genomic_DNA"/>
</dbReference>
<dbReference type="Pfam" id="PF00787">
    <property type="entry name" value="PX"/>
    <property type="match status" value="1"/>
</dbReference>
<organism evidence="3">
    <name type="scientific">Aphanomyces invadans</name>
    <dbReference type="NCBI Taxonomy" id="157072"/>
    <lineage>
        <taxon>Eukaryota</taxon>
        <taxon>Sar</taxon>
        <taxon>Stramenopiles</taxon>
        <taxon>Oomycota</taxon>
        <taxon>Saprolegniomycetes</taxon>
        <taxon>Saprolegniales</taxon>
        <taxon>Verrucalvaceae</taxon>
        <taxon>Aphanomyces</taxon>
    </lineage>
</organism>
<feature type="region of interest" description="Disordered" evidence="1">
    <location>
        <begin position="552"/>
        <end position="610"/>
    </location>
</feature>
<dbReference type="CDD" id="cd06093">
    <property type="entry name" value="PX_domain"/>
    <property type="match status" value="1"/>
</dbReference>
<name>A0A024TV88_9STRA</name>
<dbReference type="PROSITE" id="PS50195">
    <property type="entry name" value="PX"/>
    <property type="match status" value="1"/>
</dbReference>
<evidence type="ECO:0000313" key="3">
    <source>
        <dbReference type="EMBL" id="ETV97541.1"/>
    </source>
</evidence>
<accession>A0A024TV88</accession>